<evidence type="ECO:0000313" key="16">
    <source>
        <dbReference type="Proteomes" id="UP000652074"/>
    </source>
</evidence>
<evidence type="ECO:0000256" key="9">
    <source>
        <dbReference type="ARBA" id="ARBA00023235"/>
    </source>
</evidence>
<accession>A0ABX1MVN8</accession>
<comment type="caution">
    <text evidence="15">The sequence shown here is derived from an EMBL/GenBank/DDBJ whole genome shotgun (WGS) entry which is preliminary data.</text>
</comment>
<gene>
    <name evidence="15" type="ORF">GPA26_22880</name>
</gene>
<dbReference type="SUPFAM" id="SSF48179">
    <property type="entry name" value="6-phosphogluconate dehydrogenase C-terminal domain-like"/>
    <property type="match status" value="2"/>
</dbReference>
<dbReference type="InterPro" id="IPR001753">
    <property type="entry name" value="Enoyl-CoA_hydra/iso"/>
</dbReference>
<dbReference type="Pfam" id="PF00725">
    <property type="entry name" value="3HCDH"/>
    <property type="match status" value="1"/>
</dbReference>
<dbReference type="CDD" id="cd06558">
    <property type="entry name" value="crotonase-like"/>
    <property type="match status" value="1"/>
</dbReference>
<dbReference type="Pfam" id="PF00378">
    <property type="entry name" value="ECH_1"/>
    <property type="match status" value="1"/>
</dbReference>
<dbReference type="InterPro" id="IPR008927">
    <property type="entry name" value="6-PGluconate_DH-like_C_sf"/>
</dbReference>
<evidence type="ECO:0000256" key="3">
    <source>
        <dbReference type="ARBA" id="ARBA00022832"/>
    </source>
</evidence>
<evidence type="ECO:0000256" key="2">
    <source>
        <dbReference type="ARBA" id="ARBA00005005"/>
    </source>
</evidence>
<keyword evidence="8" id="KW-0576">Peroxisome</keyword>
<keyword evidence="16" id="KW-1185">Reference proteome</keyword>
<dbReference type="Gene3D" id="3.40.50.720">
    <property type="entry name" value="NAD(P)-binding Rossmann-like Domain"/>
    <property type="match status" value="1"/>
</dbReference>
<dbReference type="InterPro" id="IPR036291">
    <property type="entry name" value="NAD(P)-bd_dom_sf"/>
</dbReference>
<evidence type="ECO:0000256" key="8">
    <source>
        <dbReference type="ARBA" id="ARBA00023140"/>
    </source>
</evidence>
<evidence type="ECO:0000256" key="10">
    <source>
        <dbReference type="ARBA" id="ARBA00023239"/>
    </source>
</evidence>
<dbReference type="InterPro" id="IPR006108">
    <property type="entry name" value="3HC_DH_C"/>
</dbReference>
<evidence type="ECO:0000256" key="5">
    <source>
        <dbReference type="ARBA" id="ARBA00023002"/>
    </source>
</evidence>
<sequence>MKDAVSIERHGDVVVLVIDNPPINAGSAAVRRGLLDGIELLGRDDALAAAVIIGAGNTFVAGSDLKEFGQPLEHPQLPAVIAAIENCGKPVVAALDRAALGGGFELALGCDARVATARVVVGLPEVTLGIIPGAGGTQRLPRIVGVPRAIRMICSGERLSGQAAFKAGLVNEIATGELLAAAIAYARRLNGAKSPLRTVTLPSTDPAEVEAASRDALRAGKKRPAVVAAIEAVSSAASLPIDEALARERAAFESLRLSREAHALRYQFFAEREAARHPRLKGVAARPVARIAVIGAGTMGSGIAIAALDGGYDVLLLEQDQAALERCVARIAEHYRGRVEAGRLDAARADASLARLESSIDWNRVATADLVIEAVYEDLAVKQDVFRRLDHLARPGAVLATNTSYLDLDAIANVTSRPQDVVGLHFFSPAHVMKLLEVVSGAATAPDVLATALDVGKRLRKVPVLAGNAFGFIGNRIYSAYRKQCEFMIEEGAYPEQVDAALEAFGFAMGPFAVADLSGLDIAWRMRQNTAASRDPAHRYVRIPDMLCETGRLGRKTGGGYYAYDPEGRRTVDPEVRRLIDEASAARGITRRVLDEHEIRRRAVLAMMNEAALLLAEGVAQRPGDVDVVLTNGYGFPRWEGGVVFHARQRGHEALARDLDWLGKLSGPGFVRGELRYLLD</sequence>
<evidence type="ECO:0000259" key="13">
    <source>
        <dbReference type="Pfam" id="PF00725"/>
    </source>
</evidence>
<keyword evidence="10" id="KW-0456">Lyase</keyword>
<evidence type="ECO:0000256" key="7">
    <source>
        <dbReference type="ARBA" id="ARBA00023098"/>
    </source>
</evidence>
<dbReference type="PANTHER" id="PTHR23309">
    <property type="entry name" value="3-HYDROXYACYL-COA DEHYROGENASE"/>
    <property type="match status" value="1"/>
</dbReference>
<keyword evidence="11" id="KW-0511">Multifunctional enzyme</keyword>
<comment type="subcellular location">
    <subcellularLocation>
        <location evidence="1">Peroxisome</location>
    </subcellularLocation>
</comment>
<reference evidence="15 16" key="1">
    <citation type="submission" date="2019-12" db="EMBL/GenBank/DDBJ databases">
        <title>Comparative genomics gives insights into the taxonomy of the Azoarcus-Aromatoleum group and reveals separate origins of nif in the plant-associated Azoarcus and non-plant-associated Aromatoleum sub-groups.</title>
        <authorList>
            <person name="Lafos M."/>
            <person name="Maluk M."/>
            <person name="Batista M."/>
            <person name="Junghare M."/>
            <person name="Carmona M."/>
            <person name="Faoro H."/>
            <person name="Cruz L.M."/>
            <person name="Battistoni F."/>
            <person name="De Souza E."/>
            <person name="Pedrosa F."/>
            <person name="Chen W.-M."/>
            <person name="Poole P.S."/>
            <person name="Dixon R.A."/>
            <person name="James E.K."/>
        </authorList>
    </citation>
    <scope>NUCLEOTIDE SEQUENCE [LARGE SCALE GENOMIC DNA]</scope>
    <source>
        <strain evidence="15 16">ToN1</strain>
    </source>
</reference>
<keyword evidence="3" id="KW-0276">Fatty acid metabolism</keyword>
<protein>
    <submittedName>
        <fullName evidence="15">3-hydroxyacyl-CoA dehydrogenase</fullName>
    </submittedName>
</protein>
<evidence type="ECO:0000256" key="4">
    <source>
        <dbReference type="ARBA" id="ARBA00022963"/>
    </source>
</evidence>
<evidence type="ECO:0000313" key="15">
    <source>
        <dbReference type="EMBL" id="NMF91315.1"/>
    </source>
</evidence>
<dbReference type="InterPro" id="IPR006176">
    <property type="entry name" value="3-OHacyl-CoA_DH_NAD-bd"/>
</dbReference>
<keyword evidence="5" id="KW-0560">Oxidoreductase</keyword>
<name>A0ABX1MVN8_9RHOO</name>
<feature type="domain" description="3-hydroxyacyl-CoA dehydrogenase NAD binding" evidence="14">
    <location>
        <begin position="291"/>
        <end position="467"/>
    </location>
</feature>
<dbReference type="PANTHER" id="PTHR23309:SF51">
    <property type="entry name" value="3-HYDROXYACYL-COA DEHYDROGENASE-RELATED"/>
    <property type="match status" value="1"/>
</dbReference>
<evidence type="ECO:0000256" key="12">
    <source>
        <dbReference type="ARBA" id="ARBA00049556"/>
    </source>
</evidence>
<proteinExistence type="predicted"/>
<keyword evidence="6" id="KW-0520">NAD</keyword>
<comment type="catalytic activity">
    <reaction evidence="12">
        <text>a (3S)-3-hydroxyacyl-CoA + NAD(+) = a 3-oxoacyl-CoA + NADH + H(+)</text>
        <dbReference type="Rhea" id="RHEA:22432"/>
        <dbReference type="ChEBI" id="CHEBI:15378"/>
        <dbReference type="ChEBI" id="CHEBI:57318"/>
        <dbReference type="ChEBI" id="CHEBI:57540"/>
        <dbReference type="ChEBI" id="CHEBI:57945"/>
        <dbReference type="ChEBI" id="CHEBI:90726"/>
        <dbReference type="EC" id="1.1.1.35"/>
    </reaction>
</comment>
<organism evidence="15 16">
    <name type="scientific">Aromatoleum petrolei</name>
    <dbReference type="NCBI Taxonomy" id="76116"/>
    <lineage>
        <taxon>Bacteria</taxon>
        <taxon>Pseudomonadati</taxon>
        <taxon>Pseudomonadota</taxon>
        <taxon>Betaproteobacteria</taxon>
        <taxon>Rhodocyclales</taxon>
        <taxon>Rhodocyclaceae</taxon>
        <taxon>Aromatoleum</taxon>
    </lineage>
</organism>
<dbReference type="EMBL" id="WTVR01000077">
    <property type="protein sequence ID" value="NMF91315.1"/>
    <property type="molecule type" value="Genomic_DNA"/>
</dbReference>
<dbReference type="RefSeq" id="WP_169208634.1">
    <property type="nucleotide sequence ID" value="NZ_CP059560.1"/>
</dbReference>
<evidence type="ECO:0000256" key="11">
    <source>
        <dbReference type="ARBA" id="ARBA00023268"/>
    </source>
</evidence>
<keyword evidence="4" id="KW-0442">Lipid degradation</keyword>
<evidence type="ECO:0000256" key="6">
    <source>
        <dbReference type="ARBA" id="ARBA00023027"/>
    </source>
</evidence>
<evidence type="ECO:0000256" key="1">
    <source>
        <dbReference type="ARBA" id="ARBA00004275"/>
    </source>
</evidence>
<comment type="pathway">
    <text evidence="2">Lipid metabolism; fatty acid beta-oxidation.</text>
</comment>
<dbReference type="SUPFAM" id="SSF51735">
    <property type="entry name" value="NAD(P)-binding Rossmann-fold domains"/>
    <property type="match status" value="1"/>
</dbReference>
<dbReference type="Gene3D" id="3.90.226.10">
    <property type="entry name" value="2-enoyl-CoA Hydratase, Chain A, domain 1"/>
    <property type="match status" value="1"/>
</dbReference>
<evidence type="ECO:0000259" key="14">
    <source>
        <dbReference type="Pfam" id="PF02737"/>
    </source>
</evidence>
<feature type="domain" description="3-hydroxyacyl-CoA dehydrogenase C-terminal" evidence="13">
    <location>
        <begin position="471"/>
        <end position="564"/>
    </location>
</feature>
<dbReference type="SUPFAM" id="SSF52096">
    <property type="entry name" value="ClpP/crotonase"/>
    <property type="match status" value="1"/>
</dbReference>
<dbReference type="Pfam" id="PF02737">
    <property type="entry name" value="3HCDH_N"/>
    <property type="match status" value="1"/>
</dbReference>
<dbReference type="Proteomes" id="UP000652074">
    <property type="component" value="Unassembled WGS sequence"/>
</dbReference>
<keyword evidence="9" id="KW-0413">Isomerase</keyword>
<dbReference type="Gene3D" id="1.10.1040.50">
    <property type="match status" value="1"/>
</dbReference>
<keyword evidence="7" id="KW-0443">Lipid metabolism</keyword>
<dbReference type="InterPro" id="IPR029045">
    <property type="entry name" value="ClpP/crotonase-like_dom_sf"/>
</dbReference>